<dbReference type="InterPro" id="IPR000885">
    <property type="entry name" value="Fib_collagen_C"/>
</dbReference>
<dbReference type="GO" id="GO:0005581">
    <property type="term" value="C:collagen trimer"/>
    <property type="evidence" value="ECO:0007669"/>
    <property type="project" value="UniProtKB-KW"/>
</dbReference>
<dbReference type="AlphaFoldDB" id="A0AAD9Q3H3"/>
<dbReference type="NCBIfam" id="NF040941">
    <property type="entry name" value="GGGWT_bact"/>
    <property type="match status" value="1"/>
</dbReference>
<dbReference type="PANTHER" id="PTHR16146:SF46">
    <property type="entry name" value="INTELECTIN-1A-RELATED"/>
    <property type="match status" value="1"/>
</dbReference>
<dbReference type="Proteomes" id="UP001249851">
    <property type="component" value="Unassembled WGS sequence"/>
</dbReference>
<dbReference type="Pfam" id="PF01410">
    <property type="entry name" value="COLFI"/>
    <property type="match status" value="1"/>
</dbReference>
<dbReference type="SUPFAM" id="SSF56496">
    <property type="entry name" value="Fibrinogen C-terminal domain-like"/>
    <property type="match status" value="1"/>
</dbReference>
<accession>A0AAD9Q3H3</accession>
<evidence type="ECO:0000259" key="6">
    <source>
        <dbReference type="PROSITE" id="PS51406"/>
    </source>
</evidence>
<dbReference type="Gene3D" id="2.60.120.1000">
    <property type="match status" value="1"/>
</dbReference>
<dbReference type="GO" id="GO:0070492">
    <property type="term" value="F:oligosaccharide binding"/>
    <property type="evidence" value="ECO:0007669"/>
    <property type="project" value="TreeGrafter"/>
</dbReference>
<keyword evidence="4" id="KW-1015">Disulfide bond</keyword>
<evidence type="ECO:0000256" key="4">
    <source>
        <dbReference type="ARBA" id="ARBA00023157"/>
    </source>
</evidence>
<feature type="compositionally biased region" description="Polar residues" evidence="5">
    <location>
        <begin position="1"/>
        <end position="20"/>
    </location>
</feature>
<reference evidence="7" key="1">
    <citation type="journal article" date="2023" name="G3 (Bethesda)">
        <title>Whole genome assembly and annotation of the endangered Caribbean coral Acropora cervicornis.</title>
        <authorList>
            <person name="Selwyn J.D."/>
            <person name="Vollmer S.V."/>
        </authorList>
    </citation>
    <scope>NUCLEOTIDE SEQUENCE</scope>
    <source>
        <strain evidence="7">K2</strain>
    </source>
</reference>
<evidence type="ECO:0000256" key="2">
    <source>
        <dbReference type="ARBA" id="ARBA00022525"/>
    </source>
</evidence>
<dbReference type="InterPro" id="IPR036056">
    <property type="entry name" value="Fibrinogen-like_C"/>
</dbReference>
<name>A0AAD9Q3H3_ACRCE</name>
<keyword evidence="3" id="KW-0176">Collagen</keyword>
<feature type="region of interest" description="Disordered" evidence="5">
    <location>
        <begin position="1"/>
        <end position="28"/>
    </location>
</feature>
<evidence type="ECO:0000256" key="3">
    <source>
        <dbReference type="ARBA" id="ARBA00023119"/>
    </source>
</evidence>
<gene>
    <name evidence="7" type="ORF">P5673_024667</name>
</gene>
<reference evidence="7" key="2">
    <citation type="journal article" date="2023" name="Science">
        <title>Genomic signatures of disease resistance in endangered staghorn corals.</title>
        <authorList>
            <person name="Vollmer S.V."/>
            <person name="Selwyn J.D."/>
            <person name="Despard B.A."/>
            <person name="Roesel C.L."/>
        </authorList>
    </citation>
    <scope>NUCLEOTIDE SEQUENCE</scope>
    <source>
        <strain evidence="7">K2</strain>
    </source>
</reference>
<organism evidence="7 8">
    <name type="scientific">Acropora cervicornis</name>
    <name type="common">Staghorn coral</name>
    <dbReference type="NCBI Taxonomy" id="6130"/>
    <lineage>
        <taxon>Eukaryota</taxon>
        <taxon>Metazoa</taxon>
        <taxon>Cnidaria</taxon>
        <taxon>Anthozoa</taxon>
        <taxon>Hexacorallia</taxon>
        <taxon>Scleractinia</taxon>
        <taxon>Astrocoeniina</taxon>
        <taxon>Acroporidae</taxon>
        <taxon>Acropora</taxon>
    </lineage>
</organism>
<keyword evidence="8" id="KW-1185">Reference proteome</keyword>
<dbReference type="PROSITE" id="PS51406">
    <property type="entry name" value="FIBRINOGEN_C_2"/>
    <property type="match status" value="1"/>
</dbReference>
<dbReference type="EMBL" id="JARQWQ010000073">
    <property type="protein sequence ID" value="KAK2553963.1"/>
    <property type="molecule type" value="Genomic_DNA"/>
</dbReference>
<dbReference type="PANTHER" id="PTHR16146">
    <property type="entry name" value="INTELECTIN"/>
    <property type="match status" value="1"/>
</dbReference>
<evidence type="ECO:0000256" key="1">
    <source>
        <dbReference type="ARBA" id="ARBA00004613"/>
    </source>
</evidence>
<dbReference type="InterPro" id="IPR003609">
    <property type="entry name" value="Pan_app"/>
</dbReference>
<dbReference type="GO" id="GO:0005201">
    <property type="term" value="F:extracellular matrix structural constituent"/>
    <property type="evidence" value="ECO:0007669"/>
    <property type="project" value="InterPro"/>
</dbReference>
<evidence type="ECO:0000256" key="5">
    <source>
        <dbReference type="SAM" id="MobiDB-lite"/>
    </source>
</evidence>
<dbReference type="InterPro" id="IPR002181">
    <property type="entry name" value="Fibrinogen_a/b/g_C_dom"/>
</dbReference>
<evidence type="ECO:0000313" key="7">
    <source>
        <dbReference type="EMBL" id="KAK2553963.1"/>
    </source>
</evidence>
<dbReference type="Pfam" id="PF00024">
    <property type="entry name" value="PAN_1"/>
    <property type="match status" value="1"/>
</dbReference>
<keyword evidence="2" id="KW-0964">Secreted</keyword>
<proteinExistence type="predicted"/>
<feature type="domain" description="Fibrinogen C-terminal" evidence="6">
    <location>
        <begin position="152"/>
        <end position="204"/>
    </location>
</feature>
<comment type="subcellular location">
    <subcellularLocation>
        <location evidence="1">Secreted</location>
    </subcellularLocation>
</comment>
<comment type="caution">
    <text evidence="7">The sequence shown here is derived from an EMBL/GenBank/DDBJ whole genome shotgun (WGS) entry which is preliminary data.</text>
</comment>
<dbReference type="Gene3D" id="3.50.4.10">
    <property type="entry name" value="Hepatocyte Growth Factor"/>
    <property type="match status" value="1"/>
</dbReference>
<evidence type="ECO:0000313" key="8">
    <source>
        <dbReference type="Proteomes" id="UP001249851"/>
    </source>
</evidence>
<dbReference type="GO" id="GO:0005615">
    <property type="term" value="C:extracellular space"/>
    <property type="evidence" value="ECO:0007669"/>
    <property type="project" value="TreeGrafter"/>
</dbReference>
<protein>
    <recommendedName>
        <fullName evidence="6">Fibrinogen C-terminal domain-containing protein</fullName>
    </recommendedName>
</protein>
<sequence length="367" mass="40854">MASAQVVETSVTNNSPSQDSNHPDDLFQSSHQEARGKMFRSSVAFAIALISTTFQQGNPGVYLKIDENSFLVHDHNNAIGNERTQSLSACSMICTRQELCQSANFMPQKGVCLLYKDVNDKIYELIPIQGSFYIEKIKPEKPSISAITSPGISQLSAVLSCQSLRNHSPSSPSGVYWINPISSSQISPFQVYCDMETDEGGWTLAWSYTFKNYSHFTDVSNAVTPRSNWLVEQDADVGNSTTPPLHETDYNAINFSLWKQLGSQVLVKSNINNWLVCHPKNGSLVLWQDGSVGCQIIKHVTDMCNETKAPTKFSRTGYFGPMFHGNNFYYYFDGSTEQNFPTHDPCGNGEGNQLKNVIDPHGNIFVR</sequence>